<evidence type="ECO:0000256" key="4">
    <source>
        <dbReference type="SAM" id="Phobius"/>
    </source>
</evidence>
<gene>
    <name evidence="7" type="ORF">RCL2_000410400</name>
    <name evidence="6" type="ORF">RclHR1_00310019</name>
</gene>
<keyword evidence="8" id="KW-1185">Reference proteome</keyword>
<reference evidence="7" key="2">
    <citation type="submission" date="2019-10" db="EMBL/GenBank/DDBJ databases">
        <title>Conservation and host-specific expression of non-tandemly repeated heterogenous ribosome RNA gene in arbuscular mycorrhizal fungi.</title>
        <authorList>
            <person name="Maeda T."/>
            <person name="Kobayashi Y."/>
            <person name="Nakagawa T."/>
            <person name="Ezawa T."/>
            <person name="Yamaguchi K."/>
            <person name="Bino T."/>
            <person name="Nishimoto Y."/>
            <person name="Shigenobu S."/>
            <person name="Kawaguchi M."/>
        </authorList>
    </citation>
    <scope>NUCLEOTIDE SEQUENCE</scope>
    <source>
        <strain evidence="7">HR1</strain>
    </source>
</reference>
<evidence type="ECO:0000313" key="8">
    <source>
        <dbReference type="Proteomes" id="UP000247702"/>
    </source>
</evidence>
<protein>
    <submittedName>
        <fullName evidence="7">Cellular morphogenesis protein</fullName>
    </submittedName>
</protein>
<organism evidence="6 8">
    <name type="scientific">Rhizophagus clarus</name>
    <dbReference type="NCBI Taxonomy" id="94130"/>
    <lineage>
        <taxon>Eukaryota</taxon>
        <taxon>Fungi</taxon>
        <taxon>Fungi incertae sedis</taxon>
        <taxon>Mucoromycota</taxon>
        <taxon>Glomeromycotina</taxon>
        <taxon>Glomeromycetes</taxon>
        <taxon>Glomerales</taxon>
        <taxon>Glomeraceae</taxon>
        <taxon>Rhizophagus</taxon>
    </lineage>
</organism>
<dbReference type="Pfam" id="PF20843">
    <property type="entry name" value="Rax2_3"/>
    <property type="match status" value="1"/>
</dbReference>
<dbReference type="Pfam" id="PF12768">
    <property type="entry name" value="Rax2"/>
    <property type="match status" value="1"/>
</dbReference>
<dbReference type="Pfam" id="PF20842">
    <property type="entry name" value="Rax2_2"/>
    <property type="match status" value="1"/>
</dbReference>
<dbReference type="SUPFAM" id="SSF50044">
    <property type="entry name" value="SH3-domain"/>
    <property type="match status" value="1"/>
</dbReference>
<dbReference type="InterPro" id="IPR024982">
    <property type="entry name" value="Rax2-like_C"/>
</dbReference>
<feature type="transmembrane region" description="Helical" evidence="4">
    <location>
        <begin position="1124"/>
        <end position="1150"/>
    </location>
</feature>
<keyword evidence="4" id="KW-0472">Membrane</keyword>
<dbReference type="EMBL" id="BEXD01002335">
    <property type="protein sequence ID" value="GBB97891.1"/>
    <property type="molecule type" value="Genomic_DNA"/>
</dbReference>
<dbReference type="Gene3D" id="2.30.30.40">
    <property type="entry name" value="SH3 Domains"/>
    <property type="match status" value="1"/>
</dbReference>
<dbReference type="InterPro" id="IPR036322">
    <property type="entry name" value="WD40_repeat_dom_sf"/>
</dbReference>
<dbReference type="InterPro" id="IPR048266">
    <property type="entry name" value="Rax2-like_second"/>
</dbReference>
<dbReference type="InterPro" id="IPR036028">
    <property type="entry name" value="SH3-like_dom_sf"/>
</dbReference>
<feature type="compositionally biased region" description="Basic and acidic residues" evidence="3">
    <location>
        <begin position="1255"/>
        <end position="1264"/>
    </location>
</feature>
<keyword evidence="1 2" id="KW-0728">SH3 domain</keyword>
<dbReference type="Proteomes" id="UP000615446">
    <property type="component" value="Unassembled WGS sequence"/>
</dbReference>
<dbReference type="GO" id="GO:1902929">
    <property type="term" value="C:plasma membrane of growing cell tip"/>
    <property type="evidence" value="ECO:0007669"/>
    <property type="project" value="TreeGrafter"/>
</dbReference>
<evidence type="ECO:0000256" key="3">
    <source>
        <dbReference type="SAM" id="MobiDB-lite"/>
    </source>
</evidence>
<name>A0A2Z6RMM0_9GLOM</name>
<comment type="caution">
    <text evidence="6">The sequence shown here is derived from an EMBL/GenBank/DDBJ whole genome shotgun (WGS) entry which is preliminary data.</text>
</comment>
<dbReference type="PROSITE" id="PS50002">
    <property type="entry name" value="SH3"/>
    <property type="match status" value="1"/>
</dbReference>
<dbReference type="PANTHER" id="PTHR31778:SF2">
    <property type="entry name" value="BUD SITE SELECTION PROTEIN RAX2"/>
    <property type="match status" value="1"/>
</dbReference>
<evidence type="ECO:0000313" key="6">
    <source>
        <dbReference type="EMBL" id="GBB97891.1"/>
    </source>
</evidence>
<feature type="compositionally biased region" description="Polar residues" evidence="3">
    <location>
        <begin position="1239"/>
        <end position="1254"/>
    </location>
</feature>
<dbReference type="STRING" id="94130.A0A2Z6RMM0"/>
<feature type="domain" description="SH3" evidence="5">
    <location>
        <begin position="1292"/>
        <end position="1358"/>
    </location>
</feature>
<sequence length="1364" mass="147290">MKIYSSLLTLLISYIGILQVVYVTAEIPKINFDGLSQILVPGQYNGVSEYSSAGQKEIFDGTSDSFITQLSDGTFQLIGTSSTNGTINAICILPRSNDEMDVYIGGNFNSIGGITVNNIARYDPSAKTFSPLIEGLDGPVYSLYCDTTNSIVYVGGMFSVPVTNNISATNFVGNVAIWRNNAWEALPFKGFNGPVYTIAYNEPNNTIYFGGQFDATGDGVFGDISNIQPINIQNAVITGGNSAVSEEYGDPTVIKCSTDPDGPGTTWLMRDNIPGFWRAEFSVKITPSMIGIKNTNVEGRGTKAFRLIATADMSVITLSYVDPIGGLIQCSDSCPLSPDNVEFQMFSFVDQIEIIGIEVDILEWYGLGGGLHGIQMFQSDIVVRAANDDNPPCAFNQNQPQVTVEGAWAPTLISGTWKSVLQTTGDLSTAKVILQPYIPQAGYYNVTMSTPSCIPFDCTKTTSIDVIINAAPGQTFGPITISQNNPTLNDRIDELFNVFISATTTFFKPTVEITVSAAVAAPVGAVITVDSVNFEKMYRGTPLSGLFQYWPPSNLNPQPAWNGFNGVLAPLSIVHTIKVLSQSLIVIGGNFNSFTFFNIVKYDGTSFIPFPKGGLNGRVNTLENVGNDLLIGGLFSNNALEPATTGLNNIAKLSLTDEQWSPVSGGVNGEVDKISLLNNQGTRIHVAGKFNTIITPQANAEGIIFGNVTSGYLIWDDESSNWITSGFVDGEISDIVSHSVSGEQTPLTFYAGRILSAQSITAFGGSVLTSSGISALPLYPQALNGNIPETIVNTGSIWNDNILIGGKFTFNNITNVAILRDGLWNNLENDIVLGEVKYLLVIDDLLYIGSIPTTEDNKNSFLIYNLNDREVNVSPQLSADDNIIRVNTIKSRAGTSDILVGGKFDKAGSLGCNNICIWDSNLKQWKSLGINDNLSGEIYSMDLIGNKGDTLIVAGNLTLNGNPAYLLKYDFGKSNWEDMRGDGGGKLPGPAVIVFNDFMIDDQFFVSGYAEDSSAYLRKWTGNNFEIIGEQISSGSRIEALSLLPSNSEHDSVDYLADNWLLLVSGSLELDSIGDVSAALYDGKNMYPYIISSQINGVPGRIFAIFTNIGPDLLSGKKPLPIPVVIAISTVIALSFVFLIFASGMTYRYFKRKRQAEELKSIGPRESMKTPFRNSELMATINAAAALIGQQNNSRYSMTSSNNMRNSAFGSNADVKSLDEAAASGLIGSGAIGAAAGGQNHNQTSTLQNNTPTSVEERNIESKEPPQFPTKHQSVIVTPADASTGQVWLNGEQAYGYCARYPFIAREEGELGFNAGDTIFVTDTSDEVWWLGWKRIDGTADEFIRGVFPSNYVVNQRNSKEMPS</sequence>
<proteinExistence type="predicted"/>
<dbReference type="SMART" id="SM00326">
    <property type="entry name" value="SH3"/>
    <property type="match status" value="1"/>
</dbReference>
<dbReference type="OrthoDB" id="2503993at2759"/>
<dbReference type="PANTHER" id="PTHR31778">
    <property type="entry name" value="BUD SITE SELECTION PROTEIN RAX2"/>
    <property type="match status" value="1"/>
</dbReference>
<keyword evidence="4" id="KW-1133">Transmembrane helix</keyword>
<dbReference type="Proteomes" id="UP000247702">
    <property type="component" value="Unassembled WGS sequence"/>
</dbReference>
<evidence type="ECO:0000256" key="2">
    <source>
        <dbReference type="PROSITE-ProRule" id="PRU00192"/>
    </source>
</evidence>
<accession>A0A2Z6RMM0</accession>
<keyword evidence="4" id="KW-0812">Transmembrane</keyword>
<dbReference type="SUPFAM" id="SSF50978">
    <property type="entry name" value="WD40 repeat-like"/>
    <property type="match status" value="1"/>
</dbReference>
<evidence type="ECO:0000256" key="1">
    <source>
        <dbReference type="ARBA" id="ARBA00022443"/>
    </source>
</evidence>
<reference evidence="6 8" key="1">
    <citation type="submission" date="2017-11" db="EMBL/GenBank/DDBJ databases">
        <title>The genome of Rhizophagus clarus HR1 reveals common genetic basis of auxotrophy among arbuscular mycorrhizal fungi.</title>
        <authorList>
            <person name="Kobayashi Y."/>
        </authorList>
    </citation>
    <scope>NUCLEOTIDE SEQUENCE [LARGE SCALE GENOMIC DNA]</scope>
    <source>
        <strain evidence="6 8">HR1</strain>
    </source>
</reference>
<dbReference type="Pfam" id="PF00018">
    <property type="entry name" value="SH3_1"/>
    <property type="match status" value="1"/>
</dbReference>
<feature type="region of interest" description="Disordered" evidence="3">
    <location>
        <begin position="1237"/>
        <end position="1272"/>
    </location>
</feature>
<dbReference type="InterPro" id="IPR048265">
    <property type="entry name" value="Rax2-like_third"/>
</dbReference>
<evidence type="ECO:0000313" key="7">
    <source>
        <dbReference type="EMBL" id="GES76709.1"/>
    </source>
</evidence>
<dbReference type="EMBL" id="BLAL01000025">
    <property type="protein sequence ID" value="GES76709.1"/>
    <property type="molecule type" value="Genomic_DNA"/>
</dbReference>
<evidence type="ECO:0000259" key="5">
    <source>
        <dbReference type="PROSITE" id="PS50002"/>
    </source>
</evidence>
<dbReference type="InterPro" id="IPR001452">
    <property type="entry name" value="SH3_domain"/>
</dbReference>